<protein>
    <submittedName>
        <fullName evidence="2">Uncharacterized protein</fullName>
    </submittedName>
</protein>
<proteinExistence type="predicted"/>
<evidence type="ECO:0000256" key="1">
    <source>
        <dbReference type="SAM" id="MobiDB-lite"/>
    </source>
</evidence>
<dbReference type="AlphaFoldDB" id="A0A810L6P7"/>
<dbReference type="KEGG" id="aser:Asera_51010"/>
<accession>A0A810L6P7</accession>
<reference evidence="2" key="1">
    <citation type="submission" date="2020-08" db="EMBL/GenBank/DDBJ databases">
        <title>Whole genome shotgun sequence of Actinocatenispora sera NBRC 101916.</title>
        <authorList>
            <person name="Komaki H."/>
            <person name="Tamura T."/>
        </authorList>
    </citation>
    <scope>NUCLEOTIDE SEQUENCE</scope>
    <source>
        <strain evidence="2">NBRC 101916</strain>
    </source>
</reference>
<feature type="compositionally biased region" description="Basic residues" evidence="1">
    <location>
        <begin position="67"/>
        <end position="79"/>
    </location>
</feature>
<feature type="compositionally biased region" description="Basic and acidic residues" evidence="1">
    <location>
        <begin position="53"/>
        <end position="64"/>
    </location>
</feature>
<feature type="compositionally biased region" description="Basic and acidic residues" evidence="1">
    <location>
        <begin position="17"/>
        <end position="37"/>
    </location>
</feature>
<evidence type="ECO:0000313" key="3">
    <source>
        <dbReference type="Proteomes" id="UP000680750"/>
    </source>
</evidence>
<organism evidence="2 3">
    <name type="scientific">Actinocatenispora sera</name>
    <dbReference type="NCBI Taxonomy" id="390989"/>
    <lineage>
        <taxon>Bacteria</taxon>
        <taxon>Bacillati</taxon>
        <taxon>Actinomycetota</taxon>
        <taxon>Actinomycetes</taxon>
        <taxon>Micromonosporales</taxon>
        <taxon>Micromonosporaceae</taxon>
        <taxon>Actinocatenispora</taxon>
    </lineage>
</organism>
<dbReference type="Proteomes" id="UP000680750">
    <property type="component" value="Chromosome"/>
</dbReference>
<gene>
    <name evidence="2" type="ORF">Asera_51010</name>
</gene>
<keyword evidence="3" id="KW-1185">Reference proteome</keyword>
<evidence type="ECO:0000313" key="2">
    <source>
        <dbReference type="EMBL" id="BCJ30993.1"/>
    </source>
</evidence>
<feature type="region of interest" description="Disordered" evidence="1">
    <location>
        <begin position="17"/>
        <end position="79"/>
    </location>
</feature>
<name>A0A810L6P7_9ACTN</name>
<dbReference type="EMBL" id="AP023354">
    <property type="protein sequence ID" value="BCJ30993.1"/>
    <property type="molecule type" value="Genomic_DNA"/>
</dbReference>
<sequence length="94" mass="10976">MNASALELELVRRDLNTHRGAIDHEPATRRTGDHRWDGWLYRKGTGTGLESENGSRDRYADRGGRPTPRRRPRHRRARPRLVDITRAVRIVPWT</sequence>